<feature type="region of interest" description="Disordered" evidence="1">
    <location>
        <begin position="15"/>
        <end position="38"/>
    </location>
</feature>
<keyword evidence="3" id="KW-1185">Reference proteome</keyword>
<gene>
    <name evidence="2" type="ORF">Pcinc_017580</name>
</gene>
<comment type="caution">
    <text evidence="2">The sequence shown here is derived from an EMBL/GenBank/DDBJ whole genome shotgun (WGS) entry which is preliminary data.</text>
</comment>
<sequence length="109" mass="11992">MGVWKRETKQLKVEVDAELSNGGGGNVELTNKRRGKENDDECLVKIKVAMFTLVDIPFSSMNPSLSLQPPRIFLPTLTSPRLHSPRLASPPLHSPPLHSPPLHSPHLAS</sequence>
<evidence type="ECO:0000256" key="1">
    <source>
        <dbReference type="SAM" id="MobiDB-lite"/>
    </source>
</evidence>
<protein>
    <submittedName>
        <fullName evidence="2">Uncharacterized protein</fullName>
    </submittedName>
</protein>
<feature type="compositionally biased region" description="Low complexity" evidence="1">
    <location>
        <begin position="79"/>
        <end position="91"/>
    </location>
</feature>
<evidence type="ECO:0000313" key="3">
    <source>
        <dbReference type="Proteomes" id="UP001286313"/>
    </source>
</evidence>
<dbReference type="Proteomes" id="UP001286313">
    <property type="component" value="Unassembled WGS sequence"/>
</dbReference>
<feature type="region of interest" description="Disordered" evidence="1">
    <location>
        <begin position="75"/>
        <end position="109"/>
    </location>
</feature>
<proteinExistence type="predicted"/>
<organism evidence="2 3">
    <name type="scientific">Petrolisthes cinctipes</name>
    <name type="common">Flat porcelain crab</name>
    <dbReference type="NCBI Taxonomy" id="88211"/>
    <lineage>
        <taxon>Eukaryota</taxon>
        <taxon>Metazoa</taxon>
        <taxon>Ecdysozoa</taxon>
        <taxon>Arthropoda</taxon>
        <taxon>Crustacea</taxon>
        <taxon>Multicrustacea</taxon>
        <taxon>Malacostraca</taxon>
        <taxon>Eumalacostraca</taxon>
        <taxon>Eucarida</taxon>
        <taxon>Decapoda</taxon>
        <taxon>Pleocyemata</taxon>
        <taxon>Anomura</taxon>
        <taxon>Galatheoidea</taxon>
        <taxon>Porcellanidae</taxon>
        <taxon>Petrolisthes</taxon>
    </lineage>
</organism>
<feature type="compositionally biased region" description="Pro residues" evidence="1">
    <location>
        <begin position="92"/>
        <end position="103"/>
    </location>
</feature>
<evidence type="ECO:0000313" key="2">
    <source>
        <dbReference type="EMBL" id="KAK3877723.1"/>
    </source>
</evidence>
<name>A0AAE1FNW4_PETCI</name>
<dbReference type="AlphaFoldDB" id="A0AAE1FNW4"/>
<reference evidence="2" key="1">
    <citation type="submission" date="2023-10" db="EMBL/GenBank/DDBJ databases">
        <title>Genome assemblies of two species of porcelain crab, Petrolisthes cinctipes and Petrolisthes manimaculis (Anomura: Porcellanidae).</title>
        <authorList>
            <person name="Angst P."/>
        </authorList>
    </citation>
    <scope>NUCLEOTIDE SEQUENCE</scope>
    <source>
        <strain evidence="2">PB745_01</strain>
        <tissue evidence="2">Gill</tissue>
    </source>
</reference>
<accession>A0AAE1FNW4</accession>
<dbReference type="EMBL" id="JAWQEG010001635">
    <property type="protein sequence ID" value="KAK3877723.1"/>
    <property type="molecule type" value="Genomic_DNA"/>
</dbReference>